<keyword evidence="7" id="KW-0812">Transmembrane</keyword>
<keyword evidence="6" id="KW-0503">Monooxygenase</keyword>
<protein>
    <recommendedName>
        <fullName evidence="8">FAD-binding domain-containing protein</fullName>
    </recommendedName>
</protein>
<comment type="cofactor">
    <cofactor evidence="1">
        <name>FAD</name>
        <dbReference type="ChEBI" id="CHEBI:57692"/>
    </cofactor>
</comment>
<name>A0A1X6PIV0_PORUM</name>
<dbReference type="PANTHER" id="PTHR46028">
    <property type="entry name" value="KYNURENINE 3-MONOOXYGENASE"/>
    <property type="match status" value="1"/>
</dbReference>
<dbReference type="Pfam" id="PF01494">
    <property type="entry name" value="FAD_binding_3"/>
    <property type="match status" value="2"/>
</dbReference>
<organism evidence="9 10">
    <name type="scientific">Porphyra umbilicalis</name>
    <name type="common">Purple laver</name>
    <name type="synonym">Red alga</name>
    <dbReference type="NCBI Taxonomy" id="2786"/>
    <lineage>
        <taxon>Eukaryota</taxon>
        <taxon>Rhodophyta</taxon>
        <taxon>Bangiophyceae</taxon>
        <taxon>Bangiales</taxon>
        <taxon>Bangiaceae</taxon>
        <taxon>Porphyra</taxon>
    </lineage>
</organism>
<keyword evidence="2" id="KW-0285">Flavoprotein</keyword>
<dbReference type="PANTHER" id="PTHR46028:SF2">
    <property type="entry name" value="KYNURENINE 3-MONOOXYGENASE"/>
    <property type="match status" value="1"/>
</dbReference>
<dbReference type="GO" id="GO:0070189">
    <property type="term" value="P:kynurenine metabolic process"/>
    <property type="evidence" value="ECO:0007669"/>
    <property type="project" value="TreeGrafter"/>
</dbReference>
<keyword evidence="5" id="KW-0560">Oxidoreductase</keyword>
<dbReference type="Proteomes" id="UP000218209">
    <property type="component" value="Unassembled WGS sequence"/>
</dbReference>
<dbReference type="EMBL" id="KV918768">
    <property type="protein sequence ID" value="OSX80745.1"/>
    <property type="molecule type" value="Genomic_DNA"/>
</dbReference>
<evidence type="ECO:0000256" key="5">
    <source>
        <dbReference type="ARBA" id="ARBA00023002"/>
    </source>
</evidence>
<dbReference type="AlphaFoldDB" id="A0A1X6PIV0"/>
<keyword evidence="7" id="KW-1133">Transmembrane helix</keyword>
<sequence>MSLDSAVCSKVLIVGAGIAGYTTAASLAEAGFQDITVVDARPDPTVFEWERAYSLVLYQTGQRLLRSLPKLDELVKREALCQHVRVDAVVAPNGGVSMSSRRPPAGPVYWLLKARMLQVLDKYVRGRHPGVRFITGASVKEVLLPDAPPAGTAPSVRTRVLVAHAADGRDQLLEADLLIASDGSNSVLRTLFSKLGSQVDSEYGTGIYSRPSAATGMRHKGVVLDARPVISPPGAPVQYAEPSVTYTLRGARAGRDPATAFDMMLLPVGAGDRVARRGAITVAAGHALMDVKDTDEALRLFRENFPNLRLEDCVLRAEMHKFVSTTASAFPAVTRPHSLVAHFRHVPRQGGVLFLGDAAHGFPPDSAQGINCALQDVDVLLRLARSAAASGTSTHDLLTAYEAARHGETWTLMELAAVAAPYQYGQSRLGAARAAVSKRVRAALAAVAPGVCSPHVDTLIRQGLTYREVRSRDRRTGAALWVLGGTLLAAPLAAVAAAAAASRCTGDAAV</sequence>
<keyword evidence="3" id="KW-0274">FAD</keyword>
<evidence type="ECO:0000313" key="9">
    <source>
        <dbReference type="EMBL" id="OSX80745.1"/>
    </source>
</evidence>
<dbReference type="PRINTS" id="PR00420">
    <property type="entry name" value="RNGMNOXGNASE"/>
</dbReference>
<evidence type="ECO:0000256" key="7">
    <source>
        <dbReference type="SAM" id="Phobius"/>
    </source>
</evidence>
<dbReference type="InterPro" id="IPR002938">
    <property type="entry name" value="FAD-bd"/>
</dbReference>
<proteinExistence type="predicted"/>
<gene>
    <name evidence="9" type="ORF">BU14_0032s0003</name>
</gene>
<evidence type="ECO:0000256" key="4">
    <source>
        <dbReference type="ARBA" id="ARBA00022857"/>
    </source>
</evidence>
<keyword evidence="10" id="KW-1185">Reference proteome</keyword>
<feature type="transmembrane region" description="Helical" evidence="7">
    <location>
        <begin position="478"/>
        <end position="501"/>
    </location>
</feature>
<evidence type="ECO:0000256" key="3">
    <source>
        <dbReference type="ARBA" id="ARBA00022827"/>
    </source>
</evidence>
<evidence type="ECO:0000256" key="6">
    <source>
        <dbReference type="ARBA" id="ARBA00023033"/>
    </source>
</evidence>
<evidence type="ECO:0000259" key="8">
    <source>
        <dbReference type="Pfam" id="PF01494"/>
    </source>
</evidence>
<feature type="domain" description="FAD-binding" evidence="8">
    <location>
        <begin position="10"/>
        <end position="190"/>
    </location>
</feature>
<feature type="domain" description="FAD-binding" evidence="8">
    <location>
        <begin position="348"/>
        <end position="414"/>
    </location>
</feature>
<accession>A0A1X6PIV0</accession>
<dbReference type="GO" id="GO:0071949">
    <property type="term" value="F:FAD binding"/>
    <property type="evidence" value="ECO:0007669"/>
    <property type="project" value="InterPro"/>
</dbReference>
<keyword evidence="7" id="KW-0472">Membrane</keyword>
<dbReference type="Gene3D" id="3.50.50.60">
    <property type="entry name" value="FAD/NAD(P)-binding domain"/>
    <property type="match status" value="1"/>
</dbReference>
<dbReference type="GO" id="GO:0004502">
    <property type="term" value="F:kynurenine 3-monooxygenase activity"/>
    <property type="evidence" value="ECO:0007669"/>
    <property type="project" value="TreeGrafter"/>
</dbReference>
<dbReference type="OrthoDB" id="5755at2759"/>
<dbReference type="InterPro" id="IPR036188">
    <property type="entry name" value="FAD/NAD-bd_sf"/>
</dbReference>
<evidence type="ECO:0000256" key="1">
    <source>
        <dbReference type="ARBA" id="ARBA00001974"/>
    </source>
</evidence>
<reference evidence="9 10" key="1">
    <citation type="submission" date="2017-03" db="EMBL/GenBank/DDBJ databases">
        <title>WGS assembly of Porphyra umbilicalis.</title>
        <authorList>
            <person name="Brawley S.H."/>
            <person name="Blouin N.A."/>
            <person name="Ficko-Blean E."/>
            <person name="Wheeler G.L."/>
            <person name="Lohr M."/>
            <person name="Goodson H.V."/>
            <person name="Jenkins J.W."/>
            <person name="Blaby-Haas C.E."/>
            <person name="Helliwell K.E."/>
            <person name="Chan C."/>
            <person name="Marriage T."/>
            <person name="Bhattacharya D."/>
            <person name="Klein A.S."/>
            <person name="Badis Y."/>
            <person name="Brodie J."/>
            <person name="Cao Y."/>
            <person name="Collen J."/>
            <person name="Dittami S.M."/>
            <person name="Gachon C.M."/>
            <person name="Green B.R."/>
            <person name="Karpowicz S."/>
            <person name="Kim J.W."/>
            <person name="Kudahl U."/>
            <person name="Lin S."/>
            <person name="Michel G."/>
            <person name="Mittag M."/>
            <person name="Olson B.J."/>
            <person name="Pangilinan J."/>
            <person name="Peng Y."/>
            <person name="Qiu H."/>
            <person name="Shu S."/>
            <person name="Singer J.T."/>
            <person name="Smith A.G."/>
            <person name="Sprecher B.N."/>
            <person name="Wagner V."/>
            <person name="Wang W."/>
            <person name="Wang Z.-Y."/>
            <person name="Yan J."/>
            <person name="Yarish C."/>
            <person name="Zoeuner-Riek S."/>
            <person name="Zhuang Y."/>
            <person name="Zou Y."/>
            <person name="Lindquist E.A."/>
            <person name="Grimwood J."/>
            <person name="Barry K."/>
            <person name="Rokhsar D.S."/>
            <person name="Schmutz J."/>
            <person name="Stiller J.W."/>
            <person name="Grossman A.R."/>
            <person name="Prochnik S.E."/>
        </authorList>
    </citation>
    <scope>NUCLEOTIDE SEQUENCE [LARGE SCALE GENOMIC DNA]</scope>
    <source>
        <strain evidence="9">4086291</strain>
    </source>
</reference>
<dbReference type="SUPFAM" id="SSF51905">
    <property type="entry name" value="FAD/NAD(P)-binding domain"/>
    <property type="match status" value="1"/>
</dbReference>
<evidence type="ECO:0000256" key="2">
    <source>
        <dbReference type="ARBA" id="ARBA00022630"/>
    </source>
</evidence>
<keyword evidence="4" id="KW-0521">NADP</keyword>
<evidence type="ECO:0000313" key="10">
    <source>
        <dbReference type="Proteomes" id="UP000218209"/>
    </source>
</evidence>